<comment type="caution">
    <text evidence="2">The sequence shown here is derived from an EMBL/GenBank/DDBJ whole genome shotgun (WGS) entry which is preliminary data.</text>
</comment>
<feature type="transmembrane region" description="Helical" evidence="1">
    <location>
        <begin position="9"/>
        <end position="27"/>
    </location>
</feature>
<evidence type="ECO:0000256" key="1">
    <source>
        <dbReference type="SAM" id="Phobius"/>
    </source>
</evidence>
<dbReference type="Proteomes" id="UP000229681">
    <property type="component" value="Unassembled WGS sequence"/>
</dbReference>
<evidence type="ECO:0000313" key="2">
    <source>
        <dbReference type="EMBL" id="PJF35760.1"/>
    </source>
</evidence>
<name>A0A2M8PDZ8_9CHLR</name>
<dbReference type="EMBL" id="PGTM01000113">
    <property type="protein sequence ID" value="PJF35760.1"/>
    <property type="molecule type" value="Genomic_DNA"/>
</dbReference>
<reference evidence="2 3" key="1">
    <citation type="submission" date="2017-11" db="EMBL/GenBank/DDBJ databases">
        <title>Evolution of Phototrophy in the Chloroflexi Phylum Driven by Horizontal Gene Transfer.</title>
        <authorList>
            <person name="Ward L.M."/>
            <person name="Hemp J."/>
            <person name="Shih P.M."/>
            <person name="Mcglynn S.E."/>
            <person name="Fischer W."/>
        </authorList>
    </citation>
    <scope>NUCLEOTIDE SEQUENCE [LARGE SCALE GENOMIC DNA]</scope>
    <source>
        <strain evidence="2">JP3_13</strain>
    </source>
</reference>
<gene>
    <name evidence="2" type="ORF">CUN49_08880</name>
</gene>
<sequence length="78" mass="8521">MAGRGEGRSFWLGALIGGLIGALWALWHAPRSGAQTRRAMRQALEARLGAMRRHVAGLSLEEALAEGKETARQLNKQR</sequence>
<keyword evidence="1" id="KW-1133">Transmembrane helix</keyword>
<keyword evidence="1" id="KW-0472">Membrane</keyword>
<evidence type="ECO:0000313" key="3">
    <source>
        <dbReference type="Proteomes" id="UP000229681"/>
    </source>
</evidence>
<evidence type="ECO:0008006" key="4">
    <source>
        <dbReference type="Google" id="ProtNLM"/>
    </source>
</evidence>
<dbReference type="AlphaFoldDB" id="A0A2M8PDZ8"/>
<keyword evidence="1" id="KW-0812">Transmembrane</keyword>
<organism evidence="2 3">
    <name type="scientific">Candidatus Thermofonsia Clade 1 bacterium</name>
    <dbReference type="NCBI Taxonomy" id="2364210"/>
    <lineage>
        <taxon>Bacteria</taxon>
        <taxon>Bacillati</taxon>
        <taxon>Chloroflexota</taxon>
        <taxon>Candidatus Thermofontia</taxon>
        <taxon>Candidatus Thermofonsia Clade 1</taxon>
    </lineage>
</organism>
<accession>A0A2M8PDZ8</accession>
<protein>
    <recommendedName>
        <fullName evidence="4">YtxH domain-containing protein</fullName>
    </recommendedName>
</protein>
<proteinExistence type="predicted"/>